<protein>
    <recommendedName>
        <fullName evidence="4">Acyl-CoA carboxylase epsilon subunit-like protein</fullName>
    </recommendedName>
</protein>
<dbReference type="Proteomes" id="UP001219037">
    <property type="component" value="Chromosome"/>
</dbReference>
<accession>A0ABY8H9F6</accession>
<gene>
    <name evidence="2" type="ORF">P8192_04965</name>
</gene>
<reference evidence="2 3" key="1">
    <citation type="submission" date="2023-04" db="EMBL/GenBank/DDBJ databases">
        <title>Funneling lignin-derived compounds into biodiesel using alkali-halophilic Citricoccus sp. P2.</title>
        <authorList>
            <person name="Luo C.-B."/>
        </authorList>
    </citation>
    <scope>NUCLEOTIDE SEQUENCE [LARGE SCALE GENOMIC DNA]</scope>
    <source>
        <strain evidence="2 3">P2</strain>
    </source>
</reference>
<evidence type="ECO:0008006" key="4">
    <source>
        <dbReference type="Google" id="ProtNLM"/>
    </source>
</evidence>
<organism evidence="2 3">
    <name type="scientific">Citricoccus muralis</name>
    <dbReference type="NCBI Taxonomy" id="169134"/>
    <lineage>
        <taxon>Bacteria</taxon>
        <taxon>Bacillati</taxon>
        <taxon>Actinomycetota</taxon>
        <taxon>Actinomycetes</taxon>
        <taxon>Micrococcales</taxon>
        <taxon>Micrococcaceae</taxon>
        <taxon>Citricoccus</taxon>
    </lineage>
</organism>
<feature type="region of interest" description="Disordered" evidence="1">
    <location>
        <begin position="37"/>
        <end position="64"/>
    </location>
</feature>
<evidence type="ECO:0000313" key="2">
    <source>
        <dbReference type="EMBL" id="WFP17459.1"/>
    </source>
</evidence>
<evidence type="ECO:0000256" key="1">
    <source>
        <dbReference type="SAM" id="MobiDB-lite"/>
    </source>
</evidence>
<name>A0ABY8H9F6_9MICC</name>
<dbReference type="EMBL" id="CP121252">
    <property type="protein sequence ID" value="WFP17459.1"/>
    <property type="molecule type" value="Genomic_DNA"/>
</dbReference>
<sequence>MSAPSTEAESTGIRITGSRLTEEETAALLLVVQSLQSAAHTSTEDDADPSAQASRRRRMSTWAGSEVRTWRSAAGLR</sequence>
<keyword evidence="3" id="KW-1185">Reference proteome</keyword>
<dbReference type="RefSeq" id="WP_278158977.1">
    <property type="nucleotide sequence ID" value="NZ_CP121252.1"/>
</dbReference>
<evidence type="ECO:0000313" key="3">
    <source>
        <dbReference type="Proteomes" id="UP001219037"/>
    </source>
</evidence>
<proteinExistence type="predicted"/>